<protein>
    <submittedName>
        <fullName evidence="2">Uncharacterized protein</fullName>
    </submittedName>
</protein>
<keyword evidence="3" id="KW-1185">Reference proteome</keyword>
<organism evidence="2 3">
    <name type="scientific">Auricularia subglabra (strain TFB-10046 / SS5)</name>
    <name type="common">White-rot fungus</name>
    <name type="synonym">Auricularia delicata (strain TFB10046)</name>
    <dbReference type="NCBI Taxonomy" id="717982"/>
    <lineage>
        <taxon>Eukaryota</taxon>
        <taxon>Fungi</taxon>
        <taxon>Dikarya</taxon>
        <taxon>Basidiomycota</taxon>
        <taxon>Agaricomycotina</taxon>
        <taxon>Agaricomycetes</taxon>
        <taxon>Auriculariales</taxon>
        <taxon>Auriculariaceae</taxon>
        <taxon>Auricularia</taxon>
    </lineage>
</organism>
<feature type="compositionally biased region" description="Polar residues" evidence="1">
    <location>
        <begin position="48"/>
        <end position="60"/>
    </location>
</feature>
<gene>
    <name evidence="2" type="ORF">AURDEDRAFT_131215</name>
</gene>
<evidence type="ECO:0000256" key="1">
    <source>
        <dbReference type="SAM" id="MobiDB-lite"/>
    </source>
</evidence>
<accession>J0D671</accession>
<dbReference type="EMBL" id="JH687959">
    <property type="protein sequence ID" value="EJD34352.1"/>
    <property type="molecule type" value="Genomic_DNA"/>
</dbReference>
<dbReference type="InParanoid" id="J0D671"/>
<dbReference type="Proteomes" id="UP000006514">
    <property type="component" value="Unassembled WGS sequence"/>
</dbReference>
<name>J0D671_AURST</name>
<sequence>MSCESSFTGLHCALDGTTHAAEAVTHLLLCNAGRDCPGRAGGGRPAISRTTPVLSSSHTQAPGRPYISTHPPAAFVPLYGLESYPQFDFDGSGKQTLNLAAHLDVVPKVTGQHSLQVLELQWATLDRTKPDGAAADWIQACVQELRVACAYHMDAGVHALSHLGEWATHLHVTAADDGLSAVPVRLPGARLAQLVLPDNLVIWRIRRSGDLEFLPNALGRGASGPAGPAELKVLVDAGSARADGTFMTPKEFAQVPQLAFVQVLVLTPNAELKVDGYTVAVFNAHLLAEAFPQVFVR</sequence>
<proteinExistence type="predicted"/>
<reference evidence="3" key="1">
    <citation type="journal article" date="2012" name="Science">
        <title>The Paleozoic origin of enzymatic lignin decomposition reconstructed from 31 fungal genomes.</title>
        <authorList>
            <person name="Floudas D."/>
            <person name="Binder M."/>
            <person name="Riley R."/>
            <person name="Barry K."/>
            <person name="Blanchette R.A."/>
            <person name="Henrissat B."/>
            <person name="Martinez A.T."/>
            <person name="Otillar R."/>
            <person name="Spatafora J.W."/>
            <person name="Yadav J.S."/>
            <person name="Aerts A."/>
            <person name="Benoit I."/>
            <person name="Boyd A."/>
            <person name="Carlson A."/>
            <person name="Copeland A."/>
            <person name="Coutinho P.M."/>
            <person name="de Vries R.P."/>
            <person name="Ferreira P."/>
            <person name="Findley K."/>
            <person name="Foster B."/>
            <person name="Gaskell J."/>
            <person name="Glotzer D."/>
            <person name="Gorecki P."/>
            <person name="Heitman J."/>
            <person name="Hesse C."/>
            <person name="Hori C."/>
            <person name="Igarashi K."/>
            <person name="Jurgens J.A."/>
            <person name="Kallen N."/>
            <person name="Kersten P."/>
            <person name="Kohler A."/>
            <person name="Kuees U."/>
            <person name="Kumar T.K.A."/>
            <person name="Kuo A."/>
            <person name="LaButti K."/>
            <person name="Larrondo L.F."/>
            <person name="Lindquist E."/>
            <person name="Ling A."/>
            <person name="Lombard V."/>
            <person name="Lucas S."/>
            <person name="Lundell T."/>
            <person name="Martin R."/>
            <person name="McLaughlin D.J."/>
            <person name="Morgenstern I."/>
            <person name="Morin E."/>
            <person name="Murat C."/>
            <person name="Nagy L.G."/>
            <person name="Nolan M."/>
            <person name="Ohm R.A."/>
            <person name="Patyshakuliyeva A."/>
            <person name="Rokas A."/>
            <person name="Ruiz-Duenas F.J."/>
            <person name="Sabat G."/>
            <person name="Salamov A."/>
            <person name="Samejima M."/>
            <person name="Schmutz J."/>
            <person name="Slot J.C."/>
            <person name="St John F."/>
            <person name="Stenlid J."/>
            <person name="Sun H."/>
            <person name="Sun S."/>
            <person name="Syed K."/>
            <person name="Tsang A."/>
            <person name="Wiebenga A."/>
            <person name="Young D."/>
            <person name="Pisabarro A."/>
            <person name="Eastwood D.C."/>
            <person name="Martin F."/>
            <person name="Cullen D."/>
            <person name="Grigoriev I.V."/>
            <person name="Hibbett D.S."/>
        </authorList>
    </citation>
    <scope>NUCLEOTIDE SEQUENCE [LARGE SCALE GENOMIC DNA]</scope>
    <source>
        <strain evidence="3">TFB10046</strain>
    </source>
</reference>
<dbReference type="KEGG" id="adl:AURDEDRAFT_131215"/>
<dbReference type="AlphaFoldDB" id="J0D671"/>
<evidence type="ECO:0000313" key="2">
    <source>
        <dbReference type="EMBL" id="EJD34352.1"/>
    </source>
</evidence>
<evidence type="ECO:0000313" key="3">
    <source>
        <dbReference type="Proteomes" id="UP000006514"/>
    </source>
</evidence>
<feature type="region of interest" description="Disordered" evidence="1">
    <location>
        <begin position="41"/>
        <end position="62"/>
    </location>
</feature>